<comment type="caution">
    <text evidence="1">The sequence shown here is derived from an EMBL/GenBank/DDBJ whole genome shotgun (WGS) entry which is preliminary data.</text>
</comment>
<evidence type="ECO:0000313" key="1">
    <source>
        <dbReference type="EMBL" id="KAL0164659.1"/>
    </source>
</evidence>
<protein>
    <submittedName>
        <fullName evidence="1">Uncharacterized protein</fullName>
    </submittedName>
</protein>
<dbReference type="EMBL" id="JAMKFB020000020">
    <property type="protein sequence ID" value="KAL0164659.1"/>
    <property type="molecule type" value="Genomic_DNA"/>
</dbReference>
<dbReference type="Proteomes" id="UP001529510">
    <property type="component" value="Unassembled WGS sequence"/>
</dbReference>
<reference evidence="1 2" key="1">
    <citation type="submission" date="2024-05" db="EMBL/GenBank/DDBJ databases">
        <title>Genome sequencing and assembly of Indian major carp, Cirrhinus mrigala (Hamilton, 1822).</title>
        <authorList>
            <person name="Mohindra V."/>
            <person name="Chowdhury L.M."/>
            <person name="Lal K."/>
            <person name="Jena J.K."/>
        </authorList>
    </citation>
    <scope>NUCLEOTIDE SEQUENCE [LARGE SCALE GENOMIC DNA]</scope>
    <source>
        <strain evidence="1">CM1030</strain>
        <tissue evidence="1">Blood</tissue>
    </source>
</reference>
<name>A0ABD0NRW6_CIRMR</name>
<sequence length="66" mass="7207">QEENTSLWGGIKSIRTSDMANKENELTCADDVQAILYSDNCGFPVNSTDTSKMAGAGSKYSDYFTE</sequence>
<proteinExistence type="predicted"/>
<feature type="non-terminal residue" evidence="1">
    <location>
        <position position="1"/>
    </location>
</feature>
<dbReference type="AlphaFoldDB" id="A0ABD0NRW6"/>
<keyword evidence="2" id="KW-1185">Reference proteome</keyword>
<gene>
    <name evidence="1" type="ORF">M9458_040412</name>
</gene>
<organism evidence="1 2">
    <name type="scientific">Cirrhinus mrigala</name>
    <name type="common">Mrigala</name>
    <dbReference type="NCBI Taxonomy" id="683832"/>
    <lineage>
        <taxon>Eukaryota</taxon>
        <taxon>Metazoa</taxon>
        <taxon>Chordata</taxon>
        <taxon>Craniata</taxon>
        <taxon>Vertebrata</taxon>
        <taxon>Euteleostomi</taxon>
        <taxon>Actinopterygii</taxon>
        <taxon>Neopterygii</taxon>
        <taxon>Teleostei</taxon>
        <taxon>Ostariophysi</taxon>
        <taxon>Cypriniformes</taxon>
        <taxon>Cyprinidae</taxon>
        <taxon>Labeoninae</taxon>
        <taxon>Labeonini</taxon>
        <taxon>Cirrhinus</taxon>
    </lineage>
</organism>
<accession>A0ABD0NRW6</accession>
<feature type="non-terminal residue" evidence="1">
    <location>
        <position position="66"/>
    </location>
</feature>
<evidence type="ECO:0000313" key="2">
    <source>
        <dbReference type="Proteomes" id="UP001529510"/>
    </source>
</evidence>